<dbReference type="PANTHER" id="PTHR13947:SF37">
    <property type="entry name" value="LD18367P"/>
    <property type="match status" value="1"/>
</dbReference>
<proteinExistence type="predicted"/>
<sequence>MDITKTTPSPYTLRTHRPGDMGWIVHRHGALYTTEFGWNERFEALVARVTADFLENYDPKSDRCWIAERDGNIIGSIMLVKDRSSSDHAAKLRLLLVEPTARGLGLGQDLVRQCSNFAREVGYSRVHLWTNSALLSARRLYEREGYKLTSSEENDTLGVKLNSETWELML</sequence>
<comment type="caution">
    <text evidence="3">The sequence shown here is derived from an EMBL/GenBank/DDBJ whole genome shotgun (WGS) entry which is preliminary data.</text>
</comment>
<accession>A0A9W9QUE3</accession>
<evidence type="ECO:0000313" key="4">
    <source>
        <dbReference type="Proteomes" id="UP001148299"/>
    </source>
</evidence>
<organism evidence="3 4">
    <name type="scientific">Penicillium brevicompactum</name>
    <dbReference type="NCBI Taxonomy" id="5074"/>
    <lineage>
        <taxon>Eukaryota</taxon>
        <taxon>Fungi</taxon>
        <taxon>Dikarya</taxon>
        <taxon>Ascomycota</taxon>
        <taxon>Pezizomycotina</taxon>
        <taxon>Eurotiomycetes</taxon>
        <taxon>Eurotiomycetidae</taxon>
        <taxon>Eurotiales</taxon>
        <taxon>Aspergillaceae</taxon>
        <taxon>Penicillium</taxon>
    </lineage>
</organism>
<dbReference type="Gene3D" id="3.40.630.30">
    <property type="match status" value="1"/>
</dbReference>
<protein>
    <submittedName>
        <fullName evidence="3">GNAT family N-acetyltransferase</fullName>
    </submittedName>
</protein>
<evidence type="ECO:0000256" key="1">
    <source>
        <dbReference type="ARBA" id="ARBA00022679"/>
    </source>
</evidence>
<dbReference type="InterPro" id="IPR016181">
    <property type="entry name" value="Acyl_CoA_acyltransferase"/>
</dbReference>
<name>A0A9W9QUE3_PENBR</name>
<dbReference type="Proteomes" id="UP001148299">
    <property type="component" value="Unassembled WGS sequence"/>
</dbReference>
<dbReference type="EMBL" id="JAPZBR010000008">
    <property type="protein sequence ID" value="KAJ5341213.1"/>
    <property type="molecule type" value="Genomic_DNA"/>
</dbReference>
<dbReference type="PANTHER" id="PTHR13947">
    <property type="entry name" value="GNAT FAMILY N-ACETYLTRANSFERASE"/>
    <property type="match status" value="1"/>
</dbReference>
<keyword evidence="4" id="KW-1185">Reference proteome</keyword>
<evidence type="ECO:0000313" key="3">
    <source>
        <dbReference type="EMBL" id="KAJ5341213.1"/>
    </source>
</evidence>
<gene>
    <name evidence="3" type="ORF">N7541_010337</name>
</gene>
<dbReference type="InterPro" id="IPR050769">
    <property type="entry name" value="NAT_camello-type"/>
</dbReference>
<dbReference type="Pfam" id="PF00583">
    <property type="entry name" value="Acetyltransf_1"/>
    <property type="match status" value="1"/>
</dbReference>
<evidence type="ECO:0000259" key="2">
    <source>
        <dbReference type="PROSITE" id="PS51186"/>
    </source>
</evidence>
<feature type="domain" description="N-acetyltransferase" evidence="2">
    <location>
        <begin position="24"/>
        <end position="170"/>
    </location>
</feature>
<dbReference type="GO" id="GO:0008080">
    <property type="term" value="F:N-acetyltransferase activity"/>
    <property type="evidence" value="ECO:0007669"/>
    <property type="project" value="InterPro"/>
</dbReference>
<keyword evidence="1" id="KW-0808">Transferase</keyword>
<dbReference type="InterPro" id="IPR000182">
    <property type="entry name" value="GNAT_dom"/>
</dbReference>
<reference evidence="3" key="2">
    <citation type="journal article" date="2023" name="IMA Fungus">
        <title>Comparative genomic study of the Penicillium genus elucidates a diverse pangenome and 15 lateral gene transfer events.</title>
        <authorList>
            <person name="Petersen C."/>
            <person name="Sorensen T."/>
            <person name="Nielsen M.R."/>
            <person name="Sondergaard T.E."/>
            <person name="Sorensen J.L."/>
            <person name="Fitzpatrick D.A."/>
            <person name="Frisvad J.C."/>
            <person name="Nielsen K.L."/>
        </authorList>
    </citation>
    <scope>NUCLEOTIDE SEQUENCE</scope>
    <source>
        <strain evidence="3">IBT 35675</strain>
    </source>
</reference>
<dbReference type="SUPFAM" id="SSF55729">
    <property type="entry name" value="Acyl-CoA N-acyltransferases (Nat)"/>
    <property type="match status" value="1"/>
</dbReference>
<dbReference type="PROSITE" id="PS51186">
    <property type="entry name" value="GNAT"/>
    <property type="match status" value="1"/>
</dbReference>
<reference evidence="3" key="1">
    <citation type="submission" date="2022-12" db="EMBL/GenBank/DDBJ databases">
        <authorList>
            <person name="Petersen C."/>
        </authorList>
    </citation>
    <scope>NUCLEOTIDE SEQUENCE</scope>
    <source>
        <strain evidence="3">IBT 35675</strain>
    </source>
</reference>
<dbReference type="AlphaFoldDB" id="A0A9W9QUE3"/>
<dbReference type="CDD" id="cd04301">
    <property type="entry name" value="NAT_SF"/>
    <property type="match status" value="1"/>
</dbReference>